<dbReference type="Proteomes" id="UP000014184">
    <property type="component" value="Unassembled WGS sequence"/>
</dbReference>
<evidence type="ECO:0000313" key="4">
    <source>
        <dbReference type="Proteomes" id="UP000014184"/>
    </source>
</evidence>
<organism evidence="3 4">
    <name type="scientific">Thermobifida fusca TM51</name>
    <dbReference type="NCBI Taxonomy" id="1169414"/>
    <lineage>
        <taxon>Bacteria</taxon>
        <taxon>Bacillati</taxon>
        <taxon>Actinomycetota</taxon>
        <taxon>Actinomycetes</taxon>
        <taxon>Streptosporangiales</taxon>
        <taxon>Nocardiopsidaceae</taxon>
        <taxon>Thermobifida</taxon>
    </lineage>
</organism>
<dbReference type="Pfam" id="PF00899">
    <property type="entry name" value="ThiF"/>
    <property type="match status" value="1"/>
</dbReference>
<protein>
    <submittedName>
        <fullName evidence="3">Methylcrotonoyl-CoA carboxylase</fullName>
    </submittedName>
</protein>
<feature type="region of interest" description="Disordered" evidence="1">
    <location>
        <begin position="143"/>
        <end position="166"/>
    </location>
</feature>
<dbReference type="GO" id="GO:0008641">
    <property type="term" value="F:ubiquitin-like modifier activating enzyme activity"/>
    <property type="evidence" value="ECO:0007669"/>
    <property type="project" value="InterPro"/>
</dbReference>
<evidence type="ECO:0000259" key="2">
    <source>
        <dbReference type="Pfam" id="PF00899"/>
    </source>
</evidence>
<evidence type="ECO:0000313" key="3">
    <source>
        <dbReference type="EMBL" id="EOR70989.1"/>
    </source>
</evidence>
<gene>
    <name evidence="3" type="ORF">TM51_09841</name>
</gene>
<dbReference type="InterPro" id="IPR035985">
    <property type="entry name" value="Ubiquitin-activating_enz"/>
</dbReference>
<reference evidence="3 4" key="1">
    <citation type="journal article" date="2013" name="Genome Announc.">
        <title>Draft Genome Sequence of the Lignocellulose Decomposer Thermobifida fusca Strain TM51.</title>
        <authorList>
            <person name="Toth A."/>
            <person name="Barna T."/>
            <person name="Nagy I."/>
            <person name="Horvath B."/>
            <person name="Nagy I."/>
            <person name="Tancsics A."/>
            <person name="Kriszt B."/>
            <person name="Baka E."/>
            <person name="Fekete C."/>
            <person name="Kukolya J."/>
        </authorList>
    </citation>
    <scope>NUCLEOTIDE SEQUENCE [LARGE SCALE GENOMIC DNA]</scope>
    <source>
        <strain evidence="3 4">TM51</strain>
    </source>
</reference>
<dbReference type="InterPro" id="IPR000594">
    <property type="entry name" value="ThiF_NAD_FAD-bd"/>
</dbReference>
<sequence>MQRRIINRADLDTLTKADLIVLSADSPGITELVNAHCVTTGQVWLNVCYVNDIAVWGPLVIPGVTGCWACQRLTARDSSGNTELDILVSRINSRYQSPSHGSTNMPAAALASLDVLKYLGGFGSVQSLNRKVGLWTHELRLDEQSSPRNPECPASGSMRASSKSSV</sequence>
<comment type="caution">
    <text evidence="3">The sequence shown here is derived from an EMBL/GenBank/DDBJ whole genome shotgun (WGS) entry which is preliminary data.</text>
</comment>
<proteinExistence type="predicted"/>
<feature type="compositionally biased region" description="Low complexity" evidence="1">
    <location>
        <begin position="155"/>
        <end position="166"/>
    </location>
</feature>
<dbReference type="Gene3D" id="3.40.50.720">
    <property type="entry name" value="NAD(P)-binding Rossmann-like Domain"/>
    <property type="match status" value="1"/>
</dbReference>
<dbReference type="EMBL" id="AOSG01000054">
    <property type="protein sequence ID" value="EOR70989.1"/>
    <property type="molecule type" value="Genomic_DNA"/>
</dbReference>
<evidence type="ECO:0000256" key="1">
    <source>
        <dbReference type="SAM" id="MobiDB-lite"/>
    </source>
</evidence>
<dbReference type="AlphaFoldDB" id="A0A9P2T9A0"/>
<name>A0A9P2T9A0_THEFU</name>
<dbReference type="SUPFAM" id="SSF69572">
    <property type="entry name" value="Activating enzymes of the ubiquitin-like proteins"/>
    <property type="match status" value="1"/>
</dbReference>
<keyword evidence="4" id="KW-1185">Reference proteome</keyword>
<accession>A0A9P2T9A0</accession>
<feature type="domain" description="THIF-type NAD/FAD binding fold" evidence="2">
    <location>
        <begin position="11"/>
        <end position="153"/>
    </location>
</feature>